<organism evidence="2 3">
    <name type="scientific">Deefgea chitinilytica</name>
    <dbReference type="NCBI Taxonomy" id="570276"/>
    <lineage>
        <taxon>Bacteria</taxon>
        <taxon>Pseudomonadati</taxon>
        <taxon>Pseudomonadota</taxon>
        <taxon>Betaproteobacteria</taxon>
        <taxon>Neisseriales</taxon>
        <taxon>Chitinibacteraceae</taxon>
        <taxon>Deefgea</taxon>
    </lineage>
</organism>
<keyword evidence="1" id="KW-1133">Transmembrane helix</keyword>
<reference evidence="2 3" key="1">
    <citation type="submission" date="2019-11" db="EMBL/GenBank/DDBJ databases">
        <title>Novel Deefgea species.</title>
        <authorList>
            <person name="Han J.-H."/>
        </authorList>
    </citation>
    <scope>NUCLEOTIDE SEQUENCE [LARGE SCALE GENOMIC DNA]</scope>
    <source>
        <strain evidence="2 3">LMG 24817</strain>
    </source>
</reference>
<dbReference type="EMBL" id="WOFE01000002">
    <property type="protein sequence ID" value="MBM5571317.1"/>
    <property type="molecule type" value="Genomic_DNA"/>
</dbReference>
<dbReference type="InterPro" id="IPR010352">
    <property type="entry name" value="DUF945"/>
</dbReference>
<name>A0ABS2CB72_9NEIS</name>
<keyword evidence="3" id="KW-1185">Reference proteome</keyword>
<comment type="caution">
    <text evidence="2">The sequence shown here is derived from an EMBL/GenBank/DDBJ whole genome shotgun (WGS) entry which is preliminary data.</text>
</comment>
<gene>
    <name evidence="2" type="ORF">GM173_06950</name>
</gene>
<proteinExistence type="predicted"/>
<evidence type="ECO:0000313" key="2">
    <source>
        <dbReference type="EMBL" id="MBM5571317.1"/>
    </source>
</evidence>
<evidence type="ECO:0000256" key="1">
    <source>
        <dbReference type="SAM" id="Phobius"/>
    </source>
</evidence>
<accession>A0ABS2CB72</accession>
<keyword evidence="1" id="KW-0812">Transmembrane</keyword>
<protein>
    <submittedName>
        <fullName evidence="2">DUF945 family protein</fullName>
    </submittedName>
</protein>
<evidence type="ECO:0000313" key="3">
    <source>
        <dbReference type="Proteomes" id="UP001195660"/>
    </source>
</evidence>
<dbReference type="Pfam" id="PF06097">
    <property type="entry name" value="DUF945"/>
    <property type="match status" value="1"/>
</dbReference>
<dbReference type="Proteomes" id="UP001195660">
    <property type="component" value="Unassembled WGS sequence"/>
</dbReference>
<feature type="transmembrane region" description="Helical" evidence="1">
    <location>
        <begin position="34"/>
        <end position="56"/>
    </location>
</feature>
<sequence>MPRNLHAEFKSVAVFRVGACPLTVLKDFTVKRKVVLASSLTFAALAIAYVGGSYFAGQAVEKTMQKQHDWLSNLPYFIVKSHNYQRGWFSSTETTTLQVRPELYRFLLEKEGQPLQKFEVTYTNHIKHGPLPLLTQFNFLPYKAAVNTEFAFSADTQKFLAKFFGEQKPITIENRISFNDDGIVRLSVPSFEYEEALSGIKAHWKGLEATLDYGGDFNRVTLIANAPGITGEAKTKGQFALADFSLKMQQVRGTSGIMIGNTDAKIGKLDLQLIEGTPIKLNLENLTYAGDIKEAGEFINGSAKIDLAKLILDGQTYGPAVLIAEANHLHGKTLAKIGDELSLIQKQNLDSEQLTAALTHLAKTHGLPLLQNDPQLAIKKLEVKLPDGKIHFTGEVGLKGFVAADLDKPVDLVNKISAKADFAVPRKVVETLALWQARNVFGGPDTQVDLDSLDFLAGQFVEGQINRLAEQNLIRVEGKLLATTASLNKGIFILNGIKVPLPWETPAANSEAK</sequence>
<keyword evidence="1" id="KW-0472">Membrane</keyword>